<dbReference type="Pfam" id="PF03830">
    <property type="entry name" value="PTSIIB_sorb"/>
    <property type="match status" value="1"/>
</dbReference>
<evidence type="ECO:0000256" key="6">
    <source>
        <dbReference type="ARBA" id="ARBA00022683"/>
    </source>
</evidence>
<name>A0A1H9P7K3_9ACTN</name>
<gene>
    <name evidence="9" type="ORF">SAMN05216446_0868</name>
</gene>
<dbReference type="PROSITE" id="PS51101">
    <property type="entry name" value="PTS_EIIB_TYPE_4"/>
    <property type="match status" value="1"/>
</dbReference>
<dbReference type="Proteomes" id="UP000199128">
    <property type="component" value="Unassembled WGS sequence"/>
</dbReference>
<dbReference type="InterPro" id="IPR004720">
    <property type="entry name" value="PTS_IIB_sorbose-sp"/>
</dbReference>
<organism evidence="9 10">
    <name type="scientific">Parafannyhessea umbonata</name>
    <dbReference type="NCBI Taxonomy" id="604330"/>
    <lineage>
        <taxon>Bacteria</taxon>
        <taxon>Bacillati</taxon>
        <taxon>Actinomycetota</taxon>
        <taxon>Coriobacteriia</taxon>
        <taxon>Coriobacteriales</taxon>
        <taxon>Atopobiaceae</taxon>
        <taxon>Parafannyhessea</taxon>
    </lineage>
</organism>
<dbReference type="Gene3D" id="3.40.35.10">
    <property type="entry name" value="Phosphotransferase system, sorbose subfamily IIB component"/>
    <property type="match status" value="1"/>
</dbReference>
<evidence type="ECO:0000259" key="8">
    <source>
        <dbReference type="PROSITE" id="PS51101"/>
    </source>
</evidence>
<evidence type="ECO:0000256" key="4">
    <source>
        <dbReference type="ARBA" id="ARBA00022597"/>
    </source>
</evidence>
<feature type="domain" description="PTS EIIB type-4" evidence="8">
    <location>
        <begin position="1"/>
        <end position="162"/>
    </location>
</feature>
<evidence type="ECO:0000256" key="1">
    <source>
        <dbReference type="ARBA" id="ARBA00004496"/>
    </source>
</evidence>
<evidence type="ECO:0000256" key="7">
    <source>
        <dbReference type="ARBA" id="ARBA00022777"/>
    </source>
</evidence>
<keyword evidence="6" id="KW-0598">Phosphotransferase system</keyword>
<dbReference type="EMBL" id="FOGP01000002">
    <property type="protein sequence ID" value="SER44162.1"/>
    <property type="molecule type" value="Genomic_DNA"/>
</dbReference>
<evidence type="ECO:0000313" key="9">
    <source>
        <dbReference type="EMBL" id="SER44162.1"/>
    </source>
</evidence>
<comment type="subcellular location">
    <subcellularLocation>
        <location evidence="1">Cytoplasm</location>
    </subcellularLocation>
</comment>
<evidence type="ECO:0000313" key="10">
    <source>
        <dbReference type="Proteomes" id="UP000199128"/>
    </source>
</evidence>
<dbReference type="GO" id="GO:0009401">
    <property type="term" value="P:phosphoenolpyruvate-dependent sugar phosphotransferase system"/>
    <property type="evidence" value="ECO:0007669"/>
    <property type="project" value="UniProtKB-KW"/>
</dbReference>
<dbReference type="RefSeq" id="WP_091008613.1">
    <property type="nucleotide sequence ID" value="NZ_FOGP01000002.1"/>
</dbReference>
<reference evidence="10" key="1">
    <citation type="submission" date="2016-10" db="EMBL/GenBank/DDBJ databases">
        <authorList>
            <person name="Varghese N."/>
            <person name="Submissions S."/>
        </authorList>
    </citation>
    <scope>NUCLEOTIDE SEQUENCE [LARGE SCALE GENOMIC DNA]</scope>
    <source>
        <strain evidence="10">KHGC19</strain>
    </source>
</reference>
<keyword evidence="5" id="KW-0808">Transferase</keyword>
<dbReference type="AlphaFoldDB" id="A0A1H9P7K3"/>
<dbReference type="GO" id="GO:0016301">
    <property type="term" value="F:kinase activity"/>
    <property type="evidence" value="ECO:0007669"/>
    <property type="project" value="UniProtKB-KW"/>
</dbReference>
<evidence type="ECO:0000256" key="5">
    <source>
        <dbReference type="ARBA" id="ARBA00022679"/>
    </source>
</evidence>
<keyword evidence="3" id="KW-0963">Cytoplasm</keyword>
<dbReference type="SUPFAM" id="SSF52728">
    <property type="entry name" value="PTS IIb component"/>
    <property type="match status" value="1"/>
</dbReference>
<evidence type="ECO:0000256" key="3">
    <source>
        <dbReference type="ARBA" id="ARBA00022490"/>
    </source>
</evidence>
<keyword evidence="7" id="KW-0418">Kinase</keyword>
<dbReference type="GO" id="GO:0005737">
    <property type="term" value="C:cytoplasm"/>
    <property type="evidence" value="ECO:0007669"/>
    <property type="project" value="UniProtKB-SubCell"/>
</dbReference>
<dbReference type="InterPro" id="IPR036667">
    <property type="entry name" value="PTS_IIB_sorbose-sp_sf"/>
</dbReference>
<dbReference type="GO" id="GO:0008982">
    <property type="term" value="F:protein-N(PI)-phosphohistidine-sugar phosphotransferase activity"/>
    <property type="evidence" value="ECO:0007669"/>
    <property type="project" value="InterPro"/>
</dbReference>
<sequence>MSIVAGRIDYRLLHGIVQGFWCPTYATQRTMIIDDATANDEVRKSAMRLSKPAGQALSIINRETAYANFKSGKYDNHTVFVIARDPQTFLDLIELGQKVPILTLGLTELPPEGTPGVLAGRRAFIHDSEVPVYQKIAQAGTKVEIRYMTTDKPVPLSEYVAA</sequence>
<evidence type="ECO:0000256" key="2">
    <source>
        <dbReference type="ARBA" id="ARBA00022448"/>
    </source>
</evidence>
<keyword evidence="2" id="KW-0813">Transport</keyword>
<proteinExistence type="predicted"/>
<protein>
    <submittedName>
        <fullName evidence="9">PTS system, mannose-specific IIB component</fullName>
    </submittedName>
</protein>
<keyword evidence="4" id="KW-0762">Sugar transport</keyword>
<accession>A0A1H9P7K3</accession>